<keyword evidence="2" id="KW-0808">Transferase</keyword>
<sequence length="315" mass="34216">MKVLCVGMMVCDIPLHPVPGNILKLDSWKIDNPVPTTGGDALNVAIGLARLGLEVSLCGRIGQDINGEFIMDCAKKEGVEVSAVVRDTEYPTAASYILIDTLRERHFLASNKIFNRLAVEDIPQESIQEADIVYFGSALIMDLMDNGGIEKLFSKAHSLGKITAMDAAINSNGQKDYFNILNGALNKTDYFLPSYDEAKILTGEEQPERMAEKLRRPDMKALVIKLGKRGCYVTDFIKGSYISTIENMPVKDTTGAGDSFVAGFLCGISNGWDIYKSAAFGNTIASINVGAVGATAGIPDFKSALAFFEMQNIQY</sequence>
<evidence type="ECO:0000256" key="3">
    <source>
        <dbReference type="ARBA" id="ARBA00022777"/>
    </source>
</evidence>
<reference evidence="5 6" key="1">
    <citation type="submission" date="2018-06" db="EMBL/GenBank/DDBJ databases">
        <title>Genomic Encyclopedia of Type Strains, Phase I: the one thousand microbial genomes (KMG-I) project.</title>
        <authorList>
            <person name="Kyrpides N."/>
        </authorList>
    </citation>
    <scope>NUCLEOTIDE SEQUENCE [LARGE SCALE GENOMIC DNA]</scope>
    <source>
        <strain evidence="5 6">DSM 19573</strain>
    </source>
</reference>
<dbReference type="GO" id="GO:0005829">
    <property type="term" value="C:cytosol"/>
    <property type="evidence" value="ECO:0007669"/>
    <property type="project" value="TreeGrafter"/>
</dbReference>
<dbReference type="InterPro" id="IPR029056">
    <property type="entry name" value="Ribokinase-like"/>
</dbReference>
<dbReference type="GO" id="GO:0019698">
    <property type="term" value="P:D-galacturonate catabolic process"/>
    <property type="evidence" value="ECO:0007669"/>
    <property type="project" value="TreeGrafter"/>
</dbReference>
<dbReference type="AlphaFoldDB" id="A0A318XMM8"/>
<dbReference type="GO" id="GO:0008673">
    <property type="term" value="F:2-dehydro-3-deoxygluconokinase activity"/>
    <property type="evidence" value="ECO:0007669"/>
    <property type="project" value="TreeGrafter"/>
</dbReference>
<dbReference type="RefSeq" id="WP_110461754.1">
    <property type="nucleotide sequence ID" value="NZ_QKMR01000008.1"/>
</dbReference>
<protein>
    <submittedName>
        <fullName evidence="5">Sugar/nucleoside kinase (Ribokinase family)</fullName>
    </submittedName>
</protein>
<keyword evidence="6" id="KW-1185">Reference proteome</keyword>
<dbReference type="Gene3D" id="3.40.1190.20">
    <property type="match status" value="1"/>
</dbReference>
<dbReference type="OrthoDB" id="9788681at2"/>
<evidence type="ECO:0000313" key="5">
    <source>
        <dbReference type="EMBL" id="PYG88006.1"/>
    </source>
</evidence>
<dbReference type="Proteomes" id="UP000248132">
    <property type="component" value="Unassembled WGS sequence"/>
</dbReference>
<dbReference type="GO" id="GO:0042840">
    <property type="term" value="P:D-glucuronate catabolic process"/>
    <property type="evidence" value="ECO:0007669"/>
    <property type="project" value="TreeGrafter"/>
</dbReference>
<dbReference type="EMBL" id="QKMR01000008">
    <property type="protein sequence ID" value="PYG88006.1"/>
    <property type="molecule type" value="Genomic_DNA"/>
</dbReference>
<gene>
    <name evidence="5" type="ORF">LY28_01716</name>
</gene>
<dbReference type="Pfam" id="PF00294">
    <property type="entry name" value="PfkB"/>
    <property type="match status" value="1"/>
</dbReference>
<comment type="similarity">
    <text evidence="1">Belongs to the carbohydrate kinase PfkB family.</text>
</comment>
<dbReference type="PANTHER" id="PTHR43085">
    <property type="entry name" value="HEXOKINASE FAMILY MEMBER"/>
    <property type="match status" value="1"/>
</dbReference>
<dbReference type="SUPFAM" id="SSF53613">
    <property type="entry name" value="Ribokinase-like"/>
    <property type="match status" value="1"/>
</dbReference>
<evidence type="ECO:0000256" key="1">
    <source>
        <dbReference type="ARBA" id="ARBA00010688"/>
    </source>
</evidence>
<dbReference type="PANTHER" id="PTHR43085:SF15">
    <property type="entry name" value="2-DEHYDRO-3-DEOXYGLUCONOKINASE"/>
    <property type="match status" value="1"/>
</dbReference>
<organism evidence="5 6">
    <name type="scientific">Ruminiclostridium sufflavum DSM 19573</name>
    <dbReference type="NCBI Taxonomy" id="1121337"/>
    <lineage>
        <taxon>Bacteria</taxon>
        <taxon>Bacillati</taxon>
        <taxon>Bacillota</taxon>
        <taxon>Clostridia</taxon>
        <taxon>Eubacteriales</taxon>
        <taxon>Oscillospiraceae</taxon>
        <taxon>Ruminiclostridium</taxon>
    </lineage>
</organism>
<evidence type="ECO:0000313" key="6">
    <source>
        <dbReference type="Proteomes" id="UP000248132"/>
    </source>
</evidence>
<evidence type="ECO:0000256" key="2">
    <source>
        <dbReference type="ARBA" id="ARBA00022679"/>
    </source>
</evidence>
<feature type="domain" description="Carbohydrate kinase PfkB" evidence="4">
    <location>
        <begin position="3"/>
        <end position="299"/>
    </location>
</feature>
<keyword evidence="3 5" id="KW-0418">Kinase</keyword>
<dbReference type="InterPro" id="IPR011611">
    <property type="entry name" value="PfkB_dom"/>
</dbReference>
<dbReference type="PROSITE" id="PS00584">
    <property type="entry name" value="PFKB_KINASES_2"/>
    <property type="match status" value="1"/>
</dbReference>
<dbReference type="CDD" id="cd01166">
    <property type="entry name" value="KdgK"/>
    <property type="match status" value="1"/>
</dbReference>
<dbReference type="GO" id="GO:0006974">
    <property type="term" value="P:DNA damage response"/>
    <property type="evidence" value="ECO:0007669"/>
    <property type="project" value="TreeGrafter"/>
</dbReference>
<proteinExistence type="inferred from homology"/>
<accession>A0A318XMM8</accession>
<dbReference type="InterPro" id="IPR050306">
    <property type="entry name" value="PfkB_Carbo_kinase"/>
</dbReference>
<name>A0A318XMM8_9FIRM</name>
<dbReference type="PROSITE" id="PS00583">
    <property type="entry name" value="PFKB_KINASES_1"/>
    <property type="match status" value="1"/>
</dbReference>
<dbReference type="InterPro" id="IPR002173">
    <property type="entry name" value="Carboh/pur_kinase_PfkB_CS"/>
</dbReference>
<comment type="caution">
    <text evidence="5">The sequence shown here is derived from an EMBL/GenBank/DDBJ whole genome shotgun (WGS) entry which is preliminary data.</text>
</comment>
<evidence type="ECO:0000259" key="4">
    <source>
        <dbReference type="Pfam" id="PF00294"/>
    </source>
</evidence>